<evidence type="ECO:0000256" key="4">
    <source>
        <dbReference type="ARBA" id="ARBA00022496"/>
    </source>
</evidence>
<dbReference type="EMBL" id="SPDV01000015">
    <property type="protein sequence ID" value="TFI58491.1"/>
    <property type="molecule type" value="Genomic_DNA"/>
</dbReference>
<evidence type="ECO:0000259" key="16">
    <source>
        <dbReference type="Pfam" id="PF07715"/>
    </source>
</evidence>
<protein>
    <submittedName>
        <fullName evidence="17">TonB-dependent receptor</fullName>
    </submittedName>
</protein>
<keyword evidence="3 12" id="KW-1134">Transmembrane beta strand</keyword>
<keyword evidence="10 12" id="KW-0472">Membrane</keyword>
<dbReference type="Pfam" id="PF00593">
    <property type="entry name" value="TonB_dep_Rec_b-barrel"/>
    <property type="match status" value="1"/>
</dbReference>
<evidence type="ECO:0000313" key="18">
    <source>
        <dbReference type="Proteomes" id="UP000298213"/>
    </source>
</evidence>
<dbReference type="GO" id="GO:0009279">
    <property type="term" value="C:cell outer membrane"/>
    <property type="evidence" value="ECO:0007669"/>
    <property type="project" value="UniProtKB-SubCell"/>
</dbReference>
<keyword evidence="11 12" id="KW-0998">Cell outer membrane</keyword>
<evidence type="ECO:0000256" key="1">
    <source>
        <dbReference type="ARBA" id="ARBA00004571"/>
    </source>
</evidence>
<evidence type="ECO:0000256" key="8">
    <source>
        <dbReference type="ARBA" id="ARBA00023065"/>
    </source>
</evidence>
<dbReference type="PANTHER" id="PTHR32552:SF89">
    <property type="entry name" value="CATECHOLATE SIDEROPHORE RECEPTOR FIU"/>
    <property type="match status" value="1"/>
</dbReference>
<keyword evidence="5 12" id="KW-0812">Transmembrane</keyword>
<dbReference type="Gene3D" id="2.170.130.10">
    <property type="entry name" value="TonB-dependent receptor, plug domain"/>
    <property type="match status" value="1"/>
</dbReference>
<evidence type="ECO:0000313" key="17">
    <source>
        <dbReference type="EMBL" id="TFI58491.1"/>
    </source>
</evidence>
<evidence type="ECO:0000256" key="11">
    <source>
        <dbReference type="ARBA" id="ARBA00023237"/>
    </source>
</evidence>
<evidence type="ECO:0000256" key="13">
    <source>
        <dbReference type="RuleBase" id="RU003357"/>
    </source>
</evidence>
<sequence>MNKFTLLCATTALIMPAAVMAQSTGSVDFEEEAIVVTGSRQTDVAGVQVPETPKAKAVLTDEFIQRQTPGQTVNDIINQLPGVSFTNNDPFGSAGGTLTIRGFDATRISQTFDGLPLNDSGNYALYSNQQVDPELIEQVNVNLGSTDVDSPTAAASGSTVNYRTRQPFEEFNVRMVGSAGSYDFFRTFVAIDTGNFTSFGTRAFVSASQATNNAVFGNRGKIEKRQFNAKIYQPFGDNGDFVSLGGHYNRNRNNFFGSMPLRLDPDRVVGSLSSQRFPANADERDYTVARCQVAAARPGLADTANTCGTAFDERYNPSNTGNVRLNSRFTLAEGLILTVDPSVQFTSANGGGTATGREGPGDLAPGAAVFNSFGYIGGSPYYGRDLNGDGDTRDQVTVLAPSQTKTRRYGVIASLRYDINDDHTARVTYSWDRARHRQTGETGLLQPNGEPFDVFPVNDPLTDVNGNVLQKRDRLSYAILHQVGAEYRGEFLDSRLVVNAGLRAPFFTRDLTNNCFTSSATGFVECFGTNTTAEANYAALNPTVQGPQNRKLKYDAILPNVGFIFDLTDSLSTFANYSKGIQVPGTDNLYNAFFFPANTPSARPTPETTNNFDAGFRYRQRGLLAQISGWYTAFKDRLASAYDPETDRTVYRNLGDVEKYGVDASVSYEFIPNQLSVYAFGSYLWSKIKDDVQSGVGAGGVPIFIDTSGNREGGAPKYTFGGRVQGRLGPVELGVQAKRTGPKFVNDANLPIVQTVGGVVREVYPAKTPAYTIVDLDVRVPLGFAGLSDETFFQLNVTNLFDKFYVGGFTANLENNRVPNAQIGAPRAVIGSINIGF</sequence>
<dbReference type="Proteomes" id="UP000298213">
    <property type="component" value="Unassembled WGS sequence"/>
</dbReference>
<dbReference type="AlphaFoldDB" id="A0A4Y8ZR53"/>
<dbReference type="OrthoDB" id="593427at2"/>
<organism evidence="17 18">
    <name type="scientific">Sphingomonas parva</name>
    <dbReference type="NCBI Taxonomy" id="2555898"/>
    <lineage>
        <taxon>Bacteria</taxon>
        <taxon>Pseudomonadati</taxon>
        <taxon>Pseudomonadota</taxon>
        <taxon>Alphaproteobacteria</taxon>
        <taxon>Sphingomonadales</taxon>
        <taxon>Sphingomonadaceae</taxon>
        <taxon>Sphingomonas</taxon>
    </lineage>
</organism>
<keyword evidence="8" id="KW-0406">Ion transport</keyword>
<dbReference type="InterPro" id="IPR012910">
    <property type="entry name" value="Plug_dom"/>
</dbReference>
<feature type="domain" description="TonB-dependent receptor plug" evidence="16">
    <location>
        <begin position="51"/>
        <end position="157"/>
    </location>
</feature>
<evidence type="ECO:0000256" key="14">
    <source>
        <dbReference type="SAM" id="SignalP"/>
    </source>
</evidence>
<feature type="chain" id="PRO_5021191589" evidence="14">
    <location>
        <begin position="22"/>
        <end position="837"/>
    </location>
</feature>
<dbReference type="Gene3D" id="2.40.170.20">
    <property type="entry name" value="TonB-dependent receptor, beta-barrel domain"/>
    <property type="match status" value="1"/>
</dbReference>
<keyword evidence="17" id="KW-0675">Receptor</keyword>
<evidence type="ECO:0000259" key="15">
    <source>
        <dbReference type="Pfam" id="PF00593"/>
    </source>
</evidence>
<dbReference type="GO" id="GO:0015344">
    <property type="term" value="F:siderophore uptake transmembrane transporter activity"/>
    <property type="evidence" value="ECO:0007669"/>
    <property type="project" value="TreeGrafter"/>
</dbReference>
<keyword evidence="18" id="KW-1185">Reference proteome</keyword>
<reference evidence="17 18" key="1">
    <citation type="submission" date="2019-03" db="EMBL/GenBank/DDBJ databases">
        <title>Genome sequence of Sphingomonas sp. 17J27-24.</title>
        <authorList>
            <person name="Kim M."/>
            <person name="Maeng S."/>
            <person name="Sathiyaraj S."/>
        </authorList>
    </citation>
    <scope>NUCLEOTIDE SEQUENCE [LARGE SCALE GENOMIC DNA]</scope>
    <source>
        <strain evidence="17 18">17J27-24</strain>
    </source>
</reference>
<dbReference type="InterPro" id="IPR000531">
    <property type="entry name" value="Beta-barrel_TonB"/>
</dbReference>
<feature type="domain" description="TonB-dependent receptor-like beta-barrel" evidence="15">
    <location>
        <begin position="299"/>
        <end position="800"/>
    </location>
</feature>
<evidence type="ECO:0000256" key="3">
    <source>
        <dbReference type="ARBA" id="ARBA00022452"/>
    </source>
</evidence>
<keyword evidence="6 14" id="KW-0732">Signal</keyword>
<dbReference type="PROSITE" id="PS52016">
    <property type="entry name" value="TONB_DEPENDENT_REC_3"/>
    <property type="match status" value="1"/>
</dbReference>
<keyword evidence="9 13" id="KW-0798">TonB box</keyword>
<keyword evidence="2 12" id="KW-0813">Transport</keyword>
<dbReference type="Pfam" id="PF07715">
    <property type="entry name" value="Plug"/>
    <property type="match status" value="1"/>
</dbReference>
<dbReference type="SUPFAM" id="SSF56935">
    <property type="entry name" value="Porins"/>
    <property type="match status" value="1"/>
</dbReference>
<feature type="signal peptide" evidence="14">
    <location>
        <begin position="1"/>
        <end position="21"/>
    </location>
</feature>
<evidence type="ECO:0000256" key="9">
    <source>
        <dbReference type="ARBA" id="ARBA00023077"/>
    </source>
</evidence>
<evidence type="ECO:0000256" key="12">
    <source>
        <dbReference type="PROSITE-ProRule" id="PRU01360"/>
    </source>
</evidence>
<dbReference type="InterPro" id="IPR039426">
    <property type="entry name" value="TonB-dep_rcpt-like"/>
</dbReference>
<gene>
    <name evidence="17" type="ORF">E2493_09560</name>
</gene>
<dbReference type="InterPro" id="IPR037066">
    <property type="entry name" value="Plug_dom_sf"/>
</dbReference>
<evidence type="ECO:0000256" key="2">
    <source>
        <dbReference type="ARBA" id="ARBA00022448"/>
    </source>
</evidence>
<evidence type="ECO:0000256" key="6">
    <source>
        <dbReference type="ARBA" id="ARBA00022729"/>
    </source>
</evidence>
<keyword evidence="4" id="KW-0410">Iron transport</keyword>
<proteinExistence type="inferred from homology"/>
<comment type="caution">
    <text evidence="17">The sequence shown here is derived from an EMBL/GenBank/DDBJ whole genome shotgun (WGS) entry which is preliminary data.</text>
</comment>
<comment type="similarity">
    <text evidence="12 13">Belongs to the TonB-dependent receptor family.</text>
</comment>
<keyword evidence="7" id="KW-0408">Iron</keyword>
<dbReference type="RefSeq" id="WP_135086123.1">
    <property type="nucleotide sequence ID" value="NZ_SPDV01000015.1"/>
</dbReference>
<dbReference type="InterPro" id="IPR036942">
    <property type="entry name" value="Beta-barrel_TonB_sf"/>
</dbReference>
<dbReference type="PANTHER" id="PTHR32552">
    <property type="entry name" value="FERRICHROME IRON RECEPTOR-RELATED"/>
    <property type="match status" value="1"/>
</dbReference>
<name>A0A4Y8ZR53_9SPHN</name>
<accession>A0A4Y8ZR53</accession>
<evidence type="ECO:0000256" key="5">
    <source>
        <dbReference type="ARBA" id="ARBA00022692"/>
    </source>
</evidence>
<evidence type="ECO:0000256" key="7">
    <source>
        <dbReference type="ARBA" id="ARBA00023004"/>
    </source>
</evidence>
<comment type="subcellular location">
    <subcellularLocation>
        <location evidence="1 12">Cell outer membrane</location>
        <topology evidence="1 12">Multi-pass membrane protein</topology>
    </subcellularLocation>
</comment>
<evidence type="ECO:0000256" key="10">
    <source>
        <dbReference type="ARBA" id="ARBA00023136"/>
    </source>
</evidence>